<gene>
    <name evidence="2" type="ORF">MM415A00192_0063</name>
    <name evidence="1" type="ORF">MM415B00178_0071</name>
</gene>
<organism evidence="2">
    <name type="scientific">viral metagenome</name>
    <dbReference type="NCBI Taxonomy" id="1070528"/>
    <lineage>
        <taxon>unclassified sequences</taxon>
        <taxon>metagenomes</taxon>
        <taxon>organismal metagenomes</taxon>
    </lineage>
</organism>
<protein>
    <submittedName>
        <fullName evidence="2">Uncharacterized protein</fullName>
    </submittedName>
</protein>
<evidence type="ECO:0000313" key="2">
    <source>
        <dbReference type="EMBL" id="QJA84454.1"/>
    </source>
</evidence>
<dbReference type="EMBL" id="MT142529">
    <property type="protein sequence ID" value="QJA84454.1"/>
    <property type="molecule type" value="Genomic_DNA"/>
</dbReference>
<dbReference type="EMBL" id="MT141574">
    <property type="protein sequence ID" value="QJA67689.1"/>
    <property type="molecule type" value="Genomic_DNA"/>
</dbReference>
<evidence type="ECO:0000313" key="1">
    <source>
        <dbReference type="EMBL" id="QJA67689.1"/>
    </source>
</evidence>
<name>A0A6M3KSS8_9ZZZZ</name>
<accession>A0A6M3KSS8</accession>
<dbReference type="AlphaFoldDB" id="A0A6M3KSS8"/>
<reference evidence="2" key="1">
    <citation type="submission" date="2020-03" db="EMBL/GenBank/DDBJ databases">
        <title>The deep terrestrial virosphere.</title>
        <authorList>
            <person name="Holmfeldt K."/>
            <person name="Nilsson E."/>
            <person name="Simone D."/>
            <person name="Lopez-Fernandez M."/>
            <person name="Wu X."/>
            <person name="de Brujin I."/>
            <person name="Lundin D."/>
            <person name="Andersson A."/>
            <person name="Bertilsson S."/>
            <person name="Dopson M."/>
        </authorList>
    </citation>
    <scope>NUCLEOTIDE SEQUENCE</scope>
    <source>
        <strain evidence="2">MM415A00192</strain>
        <strain evidence="1">MM415B00178</strain>
    </source>
</reference>
<proteinExistence type="predicted"/>
<sequence length="69" mass="7578">MRVLRLLVYEGPEDWVNNTVAKSIQGEKNISTGTMITAITLGALPDALSLFVKDEAAKQAEFPDVEDQK</sequence>